<comment type="caution">
    <text evidence="1">The sequence shown here is derived from an EMBL/GenBank/DDBJ whole genome shotgun (WGS) entry which is preliminary data.</text>
</comment>
<keyword evidence="2" id="KW-1185">Reference proteome</keyword>
<dbReference type="Proteomes" id="UP001060085">
    <property type="component" value="Linkage Group LG08"/>
</dbReference>
<name>A0ACB9ZPU8_CATRO</name>
<protein>
    <submittedName>
        <fullName evidence="1">Uncharacterized protein</fullName>
    </submittedName>
</protein>
<evidence type="ECO:0000313" key="1">
    <source>
        <dbReference type="EMBL" id="KAI5649732.1"/>
    </source>
</evidence>
<accession>A0ACB9ZPU8</accession>
<dbReference type="EMBL" id="CM044708">
    <property type="protein sequence ID" value="KAI5649732.1"/>
    <property type="molecule type" value="Genomic_DNA"/>
</dbReference>
<sequence length="627" mass="68417">MKQTSVMEKDNMEQEDLVHYEGKSTESVEENSSSEDSKKEPEDIMVLKTRRLPSNRTCNKQLFMQNICALDNKIPKYIISLDEQYLLRCLEWMHVSAFGATSGKISTKMGILPNSLSSGGLSYKSTLDTSRFIMECPLAAVTNGVAITDSVSVYPAGDSILGAISSSKSMINILRSPLLHQIGALDSNTHFGRRSLLDNKVATGSELISSPSKVITSSPKKLKEMVLGDQGYESESGHRRIASFSSTNSTCSDQSSSSPCGAVSQGMLKCSWKDGFPNYIFSVDDQGEIYLANLIKSQSPDDKSLDYIYMFHLKSGGKRETEIPDVELKIVGKMKVSTSVTLCPKNSAITQTQFVLYGSSDYSTGEMQTSAHAFRKNKGLTKKVADVFRTSQSRKSRTYSSFWGTSTIFENASLEPSEDVQNNPDQGRATDVENSAPPNLELAAIIVKNHIYENPKKPQIGGWGLNFLKKSGTKQASALIETSISSECSQRGTGECSTSMDILVPAGFHGGPRTRAGGPSSLVERWSSGGHCDCGGWDAGCPLTILNPAPNRMRSPSQPHIAEDCKSVDLFVKGSKQEAPIMKMTNIHKDLYYIHFQSTLSALQSFAIAAAIIHSNSPALQPKLYRT</sequence>
<reference evidence="2" key="1">
    <citation type="journal article" date="2023" name="Nat. Plants">
        <title>Single-cell RNA sequencing provides a high-resolution roadmap for understanding the multicellular compartmentation of specialized metabolism.</title>
        <authorList>
            <person name="Sun S."/>
            <person name="Shen X."/>
            <person name="Li Y."/>
            <person name="Li Y."/>
            <person name="Wang S."/>
            <person name="Li R."/>
            <person name="Zhang H."/>
            <person name="Shen G."/>
            <person name="Guo B."/>
            <person name="Wei J."/>
            <person name="Xu J."/>
            <person name="St-Pierre B."/>
            <person name="Chen S."/>
            <person name="Sun C."/>
        </authorList>
    </citation>
    <scope>NUCLEOTIDE SEQUENCE [LARGE SCALE GENOMIC DNA]</scope>
</reference>
<organism evidence="1 2">
    <name type="scientific">Catharanthus roseus</name>
    <name type="common">Madagascar periwinkle</name>
    <name type="synonym">Vinca rosea</name>
    <dbReference type="NCBI Taxonomy" id="4058"/>
    <lineage>
        <taxon>Eukaryota</taxon>
        <taxon>Viridiplantae</taxon>
        <taxon>Streptophyta</taxon>
        <taxon>Embryophyta</taxon>
        <taxon>Tracheophyta</taxon>
        <taxon>Spermatophyta</taxon>
        <taxon>Magnoliopsida</taxon>
        <taxon>eudicotyledons</taxon>
        <taxon>Gunneridae</taxon>
        <taxon>Pentapetalae</taxon>
        <taxon>asterids</taxon>
        <taxon>lamiids</taxon>
        <taxon>Gentianales</taxon>
        <taxon>Apocynaceae</taxon>
        <taxon>Rauvolfioideae</taxon>
        <taxon>Vinceae</taxon>
        <taxon>Catharanthinae</taxon>
        <taxon>Catharanthus</taxon>
    </lineage>
</organism>
<gene>
    <name evidence="1" type="ORF">M9H77_35737</name>
</gene>
<proteinExistence type="predicted"/>
<evidence type="ECO:0000313" key="2">
    <source>
        <dbReference type="Proteomes" id="UP001060085"/>
    </source>
</evidence>